<dbReference type="RefSeq" id="WP_200612735.1">
    <property type="nucleotide sequence ID" value="NZ_CP071518.1"/>
</dbReference>
<evidence type="ECO:0000256" key="2">
    <source>
        <dbReference type="ARBA" id="ARBA00008914"/>
    </source>
</evidence>
<evidence type="ECO:0000256" key="4">
    <source>
        <dbReference type="ARBA" id="ARBA00022692"/>
    </source>
</evidence>
<dbReference type="EMBL" id="CP071518">
    <property type="protein sequence ID" value="QSX77592.1"/>
    <property type="molecule type" value="Genomic_DNA"/>
</dbReference>
<dbReference type="CDD" id="cd07185">
    <property type="entry name" value="OmpA_C-like"/>
    <property type="match status" value="1"/>
</dbReference>
<dbReference type="PANTHER" id="PTHR30329">
    <property type="entry name" value="STATOR ELEMENT OF FLAGELLAR MOTOR COMPLEX"/>
    <property type="match status" value="1"/>
</dbReference>
<evidence type="ECO:0000256" key="9">
    <source>
        <dbReference type="SAM" id="Phobius"/>
    </source>
</evidence>
<dbReference type="Gene3D" id="3.30.1330.60">
    <property type="entry name" value="OmpA-like domain"/>
    <property type="match status" value="1"/>
</dbReference>
<dbReference type="SUPFAM" id="SSF103088">
    <property type="entry name" value="OmpA-like"/>
    <property type="match status" value="1"/>
</dbReference>
<dbReference type="PANTHER" id="PTHR30329:SF20">
    <property type="entry name" value="EXPORTED PROTEIN"/>
    <property type="match status" value="1"/>
</dbReference>
<dbReference type="AlphaFoldDB" id="A0A974XXE3"/>
<dbReference type="InterPro" id="IPR025713">
    <property type="entry name" value="MotB-like_N_dom"/>
</dbReference>
<keyword evidence="11" id="KW-0966">Cell projection</keyword>
<dbReference type="InterPro" id="IPR036737">
    <property type="entry name" value="OmpA-like_sf"/>
</dbReference>
<protein>
    <submittedName>
        <fullName evidence="11">Flagellar motor protein MotD</fullName>
    </submittedName>
</protein>
<evidence type="ECO:0000256" key="6">
    <source>
        <dbReference type="ARBA" id="ARBA00023136"/>
    </source>
</evidence>
<keyword evidence="11" id="KW-0969">Cilium</keyword>
<keyword evidence="5 9" id="KW-1133">Transmembrane helix</keyword>
<feature type="domain" description="OmpA-like" evidence="10">
    <location>
        <begin position="168"/>
        <end position="288"/>
    </location>
</feature>
<accession>A0A974XXE3</accession>
<organism evidence="11 12">
    <name type="scientific">Agrilutibacter solisilvae</name>
    <dbReference type="NCBI Taxonomy" id="2763317"/>
    <lineage>
        <taxon>Bacteria</taxon>
        <taxon>Pseudomonadati</taxon>
        <taxon>Pseudomonadota</taxon>
        <taxon>Gammaproteobacteria</taxon>
        <taxon>Lysobacterales</taxon>
        <taxon>Lysobacteraceae</taxon>
        <taxon>Agrilutibacter</taxon>
    </lineage>
</organism>
<evidence type="ECO:0000256" key="1">
    <source>
        <dbReference type="ARBA" id="ARBA00004162"/>
    </source>
</evidence>
<keyword evidence="6 7" id="KW-0472">Membrane</keyword>
<evidence type="ECO:0000256" key="8">
    <source>
        <dbReference type="SAM" id="MobiDB-lite"/>
    </source>
</evidence>
<dbReference type="KEGG" id="lsf:I8J32_012650"/>
<evidence type="ECO:0000256" key="3">
    <source>
        <dbReference type="ARBA" id="ARBA00022475"/>
    </source>
</evidence>
<comment type="subcellular location">
    <subcellularLocation>
        <location evidence="1">Cell membrane</location>
        <topology evidence="1">Single-pass membrane protein</topology>
    </subcellularLocation>
</comment>
<dbReference type="NCBIfam" id="NF006541">
    <property type="entry name" value="PRK09038.1"/>
    <property type="match status" value="1"/>
</dbReference>
<dbReference type="Proteomes" id="UP000639274">
    <property type="component" value="Chromosome"/>
</dbReference>
<dbReference type="InterPro" id="IPR006665">
    <property type="entry name" value="OmpA-like"/>
</dbReference>
<sequence>MARRHQHEEHANHEAWAIPYGDLVTLLLAFFVVMYAISSVNEGKYRVMADALNSAFGGPPRTIAPVRLGQTQLQGSNFDRPSMQTAAAKTGPAAVSPVSVVRVRQVLDMPTFGRHAGAKAAAGEPGQSGKAGETLRARERQLNSLGRQIQQALSELVRKNLVTVRRGHNFLEVEIQSDILFASGSALPSPVATSTVRKLAGVLRGEANAVRVEGYTDDRPIRTALFESNWELSAARAVSVVHVMTEEGVAPKRLAVVGYGEHQPVADNLTEAGRNANRRVLLVILAAPEGPDAVPEGGPTLALVPDAAPTVAQATGVNPTGAVVLVPSLPDSAPAPVHSPSTSAARKAQPRAGHAPSQDAGLADSRAAPQPGAG</sequence>
<comment type="similarity">
    <text evidence="2">Belongs to the MotB family.</text>
</comment>
<dbReference type="Pfam" id="PF00691">
    <property type="entry name" value="OmpA"/>
    <property type="match status" value="1"/>
</dbReference>
<proteinExistence type="inferred from homology"/>
<evidence type="ECO:0000259" key="10">
    <source>
        <dbReference type="PROSITE" id="PS51123"/>
    </source>
</evidence>
<evidence type="ECO:0000313" key="12">
    <source>
        <dbReference type="Proteomes" id="UP000639274"/>
    </source>
</evidence>
<name>A0A974XXE3_9GAMM</name>
<dbReference type="Pfam" id="PF13677">
    <property type="entry name" value="MotB_plug"/>
    <property type="match status" value="1"/>
</dbReference>
<keyword evidence="11" id="KW-0282">Flagellum</keyword>
<reference evidence="11 12" key="1">
    <citation type="submission" date="2021-03" db="EMBL/GenBank/DDBJ databases">
        <title>Lysobacter sp. nov. isolated from soil of gangwondo yeongwol, south Korea.</title>
        <authorList>
            <person name="Kim K.R."/>
            <person name="Kim K.H."/>
            <person name="Jeon C.O."/>
        </authorList>
    </citation>
    <scope>NUCLEOTIDE SEQUENCE [LARGE SCALE GENOMIC DNA]</scope>
    <source>
        <strain evidence="11 12">R19</strain>
    </source>
</reference>
<keyword evidence="3" id="KW-1003">Cell membrane</keyword>
<evidence type="ECO:0000313" key="11">
    <source>
        <dbReference type="EMBL" id="QSX77592.1"/>
    </source>
</evidence>
<dbReference type="GO" id="GO:0005886">
    <property type="term" value="C:plasma membrane"/>
    <property type="evidence" value="ECO:0007669"/>
    <property type="project" value="UniProtKB-SubCell"/>
</dbReference>
<dbReference type="PROSITE" id="PS51123">
    <property type="entry name" value="OMPA_2"/>
    <property type="match status" value="1"/>
</dbReference>
<feature type="transmembrane region" description="Helical" evidence="9">
    <location>
        <begin position="20"/>
        <end position="38"/>
    </location>
</feature>
<evidence type="ECO:0000256" key="5">
    <source>
        <dbReference type="ARBA" id="ARBA00022989"/>
    </source>
</evidence>
<gene>
    <name evidence="11" type="primary">motD</name>
    <name evidence="11" type="ORF">I8J32_012650</name>
</gene>
<evidence type="ECO:0000256" key="7">
    <source>
        <dbReference type="PROSITE-ProRule" id="PRU00473"/>
    </source>
</evidence>
<keyword evidence="4 9" id="KW-0812">Transmembrane</keyword>
<keyword evidence="12" id="KW-1185">Reference proteome</keyword>
<feature type="region of interest" description="Disordered" evidence="8">
    <location>
        <begin position="329"/>
        <end position="374"/>
    </location>
</feature>
<dbReference type="InterPro" id="IPR050330">
    <property type="entry name" value="Bact_OuterMem_StrucFunc"/>
</dbReference>